<gene>
    <name evidence="5" type="ORF">PC110_g17780</name>
    <name evidence="1" type="ORF">PC113_g19632</name>
    <name evidence="2" type="ORF">PC115_g19180</name>
    <name evidence="3" type="ORF">PC118_g19373</name>
    <name evidence="4" type="ORF">PC129_g16475</name>
</gene>
<dbReference type="Proteomes" id="UP000774804">
    <property type="component" value="Unassembled WGS sequence"/>
</dbReference>
<dbReference type="VEuPathDB" id="FungiDB:PC110_g17780"/>
<evidence type="ECO:0000313" key="5">
    <source>
        <dbReference type="EMBL" id="RAW25817.1"/>
    </source>
</evidence>
<dbReference type="EMBL" id="RCML01001046">
    <property type="protein sequence ID" value="KAG2966081.1"/>
    <property type="molecule type" value="Genomic_DNA"/>
</dbReference>
<reference evidence="4" key="2">
    <citation type="submission" date="2018-05" db="EMBL/GenBank/DDBJ databases">
        <title>Effector identification in a new, highly contiguous assembly of the strawberry crown rot pathogen Phytophthora cactorum.</title>
        <authorList>
            <person name="Armitage A.D."/>
            <person name="Nellist C.F."/>
            <person name="Bates H."/>
            <person name="Vickerstaff R.J."/>
            <person name="Harrison R.J."/>
        </authorList>
    </citation>
    <scope>NUCLEOTIDE SEQUENCE</scope>
    <source>
        <strain evidence="1">15-7</strain>
        <strain evidence="2">4032</strain>
        <strain evidence="3">P415</strain>
        <strain evidence="4">P421</strain>
    </source>
</reference>
<protein>
    <submittedName>
        <fullName evidence="5">Uncharacterized protein</fullName>
    </submittedName>
</protein>
<dbReference type="EMBL" id="RCMG01001027">
    <property type="protein sequence ID" value="KAG2838615.1"/>
    <property type="molecule type" value="Genomic_DNA"/>
</dbReference>
<dbReference type="Proteomes" id="UP000251314">
    <property type="component" value="Unassembled WGS sequence"/>
</dbReference>
<evidence type="ECO:0000313" key="1">
    <source>
        <dbReference type="EMBL" id="KAG2838615.1"/>
    </source>
</evidence>
<reference evidence="5 6" key="1">
    <citation type="submission" date="2018-01" db="EMBL/GenBank/DDBJ databases">
        <title>Draft genome of the strawberry crown rot pathogen Phytophthora cactorum.</title>
        <authorList>
            <person name="Armitage A.D."/>
            <person name="Lysoe E."/>
            <person name="Nellist C.F."/>
            <person name="Harrison R.J."/>
            <person name="Brurberg M.B."/>
        </authorList>
    </citation>
    <scope>NUCLEOTIDE SEQUENCE [LARGE SCALE GENOMIC DNA]</scope>
    <source>
        <strain evidence="5 6">10300</strain>
    </source>
</reference>
<evidence type="ECO:0000313" key="2">
    <source>
        <dbReference type="EMBL" id="KAG2891498.1"/>
    </source>
</evidence>
<dbReference type="Proteomes" id="UP000760860">
    <property type="component" value="Unassembled WGS sequence"/>
</dbReference>
<comment type="caution">
    <text evidence="5">The sequence shown here is derived from an EMBL/GenBank/DDBJ whole genome shotgun (WGS) entry which is preliminary data.</text>
</comment>
<dbReference type="EMBL" id="RCMI01001063">
    <property type="protein sequence ID" value="KAG2891498.1"/>
    <property type="molecule type" value="Genomic_DNA"/>
</dbReference>
<dbReference type="EMBL" id="RCMV01000821">
    <property type="protein sequence ID" value="KAG3212572.1"/>
    <property type="molecule type" value="Genomic_DNA"/>
</dbReference>
<dbReference type="Proteomes" id="UP000735874">
    <property type="component" value="Unassembled WGS sequence"/>
</dbReference>
<evidence type="ECO:0000313" key="6">
    <source>
        <dbReference type="Proteomes" id="UP000251314"/>
    </source>
</evidence>
<dbReference type="Proteomes" id="UP000697107">
    <property type="component" value="Unassembled WGS sequence"/>
</dbReference>
<dbReference type="AlphaFoldDB" id="A0A329RM66"/>
<evidence type="ECO:0000313" key="3">
    <source>
        <dbReference type="EMBL" id="KAG2966081.1"/>
    </source>
</evidence>
<sequence length="141" mass="14906">MELLHSMPSGGHAALYLGSAAVCMTVGLAVDVVERDPLDPCQQRLDAVPERPEQQRGVLFHVVGAASAWVVVGACPHHGAAGFEEGCSGAVEAKKPLAVHVGRRRCCHLRLALLGFIVGGEHIGRRGQAVSDTCMHKPTEK</sequence>
<name>A0A329RM66_9STRA</name>
<keyword evidence="6" id="KW-1185">Reference proteome</keyword>
<organism evidence="5 6">
    <name type="scientific">Phytophthora cactorum</name>
    <dbReference type="NCBI Taxonomy" id="29920"/>
    <lineage>
        <taxon>Eukaryota</taxon>
        <taxon>Sar</taxon>
        <taxon>Stramenopiles</taxon>
        <taxon>Oomycota</taxon>
        <taxon>Peronosporomycetes</taxon>
        <taxon>Peronosporales</taxon>
        <taxon>Peronosporaceae</taxon>
        <taxon>Phytophthora</taxon>
    </lineage>
</organism>
<proteinExistence type="predicted"/>
<evidence type="ECO:0000313" key="4">
    <source>
        <dbReference type="EMBL" id="KAG3212572.1"/>
    </source>
</evidence>
<accession>A0A329RM66</accession>
<dbReference type="EMBL" id="MJFZ01000709">
    <property type="protein sequence ID" value="RAW25817.1"/>
    <property type="molecule type" value="Genomic_DNA"/>
</dbReference>